<proteinExistence type="predicted"/>
<protein>
    <submittedName>
        <fullName evidence="1">Uncharacterized protein</fullName>
    </submittedName>
</protein>
<dbReference type="EMBL" id="BARS01018749">
    <property type="protein sequence ID" value="GAF97798.1"/>
    <property type="molecule type" value="Genomic_DNA"/>
</dbReference>
<name>X0TW29_9ZZZZ</name>
<gene>
    <name evidence="1" type="ORF">S01H1_30464</name>
</gene>
<evidence type="ECO:0000313" key="1">
    <source>
        <dbReference type="EMBL" id="GAF97798.1"/>
    </source>
</evidence>
<feature type="non-terminal residue" evidence="1">
    <location>
        <position position="84"/>
    </location>
</feature>
<accession>X0TW29</accession>
<dbReference type="AlphaFoldDB" id="X0TW29"/>
<sequence>MAWDEAYLEQARSDWQMHDVVRQSSAATCHRLHYLQMTTEKLGKAGRLRAGANLATLRRSHRGFVRFLQLAARNQALAQALEIR</sequence>
<comment type="caution">
    <text evidence="1">The sequence shown here is derived from an EMBL/GenBank/DDBJ whole genome shotgun (WGS) entry which is preliminary data.</text>
</comment>
<organism evidence="1">
    <name type="scientific">marine sediment metagenome</name>
    <dbReference type="NCBI Taxonomy" id="412755"/>
    <lineage>
        <taxon>unclassified sequences</taxon>
        <taxon>metagenomes</taxon>
        <taxon>ecological metagenomes</taxon>
    </lineage>
</organism>
<reference evidence="1" key="1">
    <citation type="journal article" date="2014" name="Front. Microbiol.">
        <title>High frequency of phylogenetically diverse reductive dehalogenase-homologous genes in deep subseafloor sedimentary metagenomes.</title>
        <authorList>
            <person name="Kawai M."/>
            <person name="Futagami T."/>
            <person name="Toyoda A."/>
            <person name="Takaki Y."/>
            <person name="Nishi S."/>
            <person name="Hori S."/>
            <person name="Arai W."/>
            <person name="Tsubouchi T."/>
            <person name="Morono Y."/>
            <person name="Uchiyama I."/>
            <person name="Ito T."/>
            <person name="Fujiyama A."/>
            <person name="Inagaki F."/>
            <person name="Takami H."/>
        </authorList>
    </citation>
    <scope>NUCLEOTIDE SEQUENCE</scope>
    <source>
        <strain evidence="1">Expedition CK06-06</strain>
    </source>
</reference>